<dbReference type="GO" id="GO:0008615">
    <property type="term" value="P:pyridoxine biosynthetic process"/>
    <property type="evidence" value="ECO:0007669"/>
    <property type="project" value="UniProtKB-UniRule"/>
</dbReference>
<feature type="domain" description="Pyridoxamine 5'-phosphate oxidase N-terminal" evidence="7">
    <location>
        <begin position="52"/>
        <end position="156"/>
    </location>
</feature>
<dbReference type="PIRSF" id="PIRSF000190">
    <property type="entry name" value="Pyd_amn-ph_oxd"/>
    <property type="match status" value="1"/>
</dbReference>
<evidence type="ECO:0000256" key="3">
    <source>
        <dbReference type="ARBA" id="ARBA00022643"/>
    </source>
</evidence>
<comment type="similarity">
    <text evidence="1">Belongs to the pyridoxamine 5'-phosphate oxidase family.</text>
</comment>
<organism evidence="9 10">
    <name type="scientific">Kocuria soli</name>
    <dbReference type="NCBI Taxonomy" id="2485125"/>
    <lineage>
        <taxon>Bacteria</taxon>
        <taxon>Bacillati</taxon>
        <taxon>Actinomycetota</taxon>
        <taxon>Actinomycetes</taxon>
        <taxon>Micrococcales</taxon>
        <taxon>Micrococcaceae</taxon>
        <taxon>Kocuria</taxon>
    </lineage>
</organism>
<dbReference type="AlphaFoldDB" id="A0A3N4A3V5"/>
<gene>
    <name evidence="9" type="primary">pdxH</name>
    <name evidence="9" type="ORF">EDL96_06795</name>
</gene>
<feature type="binding site" evidence="6">
    <location>
        <begin position="87"/>
        <end position="88"/>
    </location>
    <ligand>
        <name>FMN</name>
        <dbReference type="ChEBI" id="CHEBI:58210"/>
    </ligand>
</feature>
<evidence type="ECO:0000256" key="4">
    <source>
        <dbReference type="ARBA" id="ARBA00023002"/>
    </source>
</evidence>
<feature type="binding site" evidence="6">
    <location>
        <begin position="151"/>
        <end position="152"/>
    </location>
    <ligand>
        <name>FMN</name>
        <dbReference type="ChEBI" id="CHEBI:58210"/>
    </ligand>
</feature>
<evidence type="ECO:0000256" key="1">
    <source>
        <dbReference type="ARBA" id="ARBA00007301"/>
    </source>
</evidence>
<dbReference type="InterPro" id="IPR019740">
    <property type="entry name" value="Pyridox_Oxase_CS"/>
</dbReference>
<feature type="binding site" evidence="6">
    <location>
        <begin position="72"/>
        <end position="77"/>
    </location>
    <ligand>
        <name>FMN</name>
        <dbReference type="ChEBI" id="CHEBI:58210"/>
    </ligand>
</feature>
<reference evidence="9 10" key="1">
    <citation type="submission" date="2018-10" db="EMBL/GenBank/DDBJ databases">
        <title>Kocuria sp. M5W7-7, whole genome shotgun sequence.</title>
        <authorList>
            <person name="Tuo L."/>
        </authorList>
    </citation>
    <scope>NUCLEOTIDE SEQUENCE [LARGE SCALE GENOMIC DNA]</scope>
    <source>
        <strain evidence="9 10">M5W7-7</strain>
    </source>
</reference>
<protein>
    <recommendedName>
        <fullName evidence="5">Pyridoxamine 5'-phosphate oxidase</fullName>
        <ecNumber evidence="5">1.4.3.5</ecNumber>
    </recommendedName>
</protein>
<feature type="binding site" evidence="6">
    <location>
        <position position="196"/>
    </location>
    <ligand>
        <name>FMN</name>
        <dbReference type="ChEBI" id="CHEBI:58210"/>
    </ligand>
</feature>
<feature type="binding site" evidence="6">
    <location>
        <position position="116"/>
    </location>
    <ligand>
        <name>FMN</name>
        <dbReference type="ChEBI" id="CHEBI:58210"/>
    </ligand>
</feature>
<evidence type="ECO:0000256" key="2">
    <source>
        <dbReference type="ARBA" id="ARBA00022630"/>
    </source>
</evidence>
<feature type="domain" description="Pyridoxine 5'-phosphate oxidase dimerisation C-terminal" evidence="8">
    <location>
        <begin position="183"/>
        <end position="232"/>
    </location>
</feature>
<comment type="cofactor">
    <cofactor evidence="6">
        <name>FMN</name>
        <dbReference type="ChEBI" id="CHEBI:58210"/>
    </cofactor>
    <text evidence="6">Binds 1 FMN per subunit.</text>
</comment>
<evidence type="ECO:0000259" key="7">
    <source>
        <dbReference type="Pfam" id="PF01243"/>
    </source>
</evidence>
<dbReference type="Proteomes" id="UP000270616">
    <property type="component" value="Unassembled WGS sequence"/>
</dbReference>
<evidence type="ECO:0000259" key="8">
    <source>
        <dbReference type="Pfam" id="PF10590"/>
    </source>
</evidence>
<dbReference type="NCBIfam" id="TIGR00558">
    <property type="entry name" value="pdxH"/>
    <property type="match status" value="1"/>
</dbReference>
<dbReference type="RefSeq" id="WP_123825046.1">
    <property type="nucleotide sequence ID" value="NZ_RKMF01000007.1"/>
</dbReference>
<keyword evidence="2" id="KW-0285">Flavoprotein</keyword>
<keyword evidence="4 9" id="KW-0560">Oxidoreductase</keyword>
<dbReference type="PROSITE" id="PS01064">
    <property type="entry name" value="PYRIDOX_OXIDASE"/>
    <property type="match status" value="1"/>
</dbReference>
<name>A0A3N4A3V5_9MICC</name>
<sequence>MDGEVAVRGDEYERVVYAGSGLEELGRGATGPTILELLESWWAQAVADPRVGEPSAASLATYDDATDLPDNRILLIKDFDAHGLRFFTNRDSAKGHQLAATPNAALVMLWHPMFRQVRFRGHVEQTDPAEDLEYWSSRPHASQVASWSSRQSAPVDRREDVTAGFESAEARFLDVDVPLPETWGGYRLRPVEVEFWVGMPARLHDRVLWRSTDGTPHPLDSSERWTLQRLQP</sequence>
<dbReference type="Gene3D" id="2.30.110.10">
    <property type="entry name" value="Electron Transport, Fmn-binding Protein, Chain A"/>
    <property type="match status" value="1"/>
</dbReference>
<dbReference type="InterPro" id="IPR019576">
    <property type="entry name" value="Pyridoxamine_oxidase_dimer_C"/>
</dbReference>
<dbReference type="PANTHER" id="PTHR10851:SF0">
    <property type="entry name" value="PYRIDOXINE-5'-PHOSPHATE OXIDASE"/>
    <property type="match status" value="1"/>
</dbReference>
<dbReference type="GO" id="GO:0004733">
    <property type="term" value="F:pyridoxamine phosphate oxidase activity"/>
    <property type="evidence" value="ECO:0007669"/>
    <property type="project" value="UniProtKB-UniRule"/>
</dbReference>
<dbReference type="SUPFAM" id="SSF50475">
    <property type="entry name" value="FMN-binding split barrel"/>
    <property type="match status" value="1"/>
</dbReference>
<dbReference type="InterPro" id="IPR000659">
    <property type="entry name" value="Pyridox_Oxase"/>
</dbReference>
<feature type="binding site" evidence="6">
    <location>
        <position position="94"/>
    </location>
    <ligand>
        <name>FMN</name>
        <dbReference type="ChEBI" id="CHEBI:58210"/>
    </ligand>
</feature>
<dbReference type="NCBIfam" id="NF004231">
    <property type="entry name" value="PRK05679.1"/>
    <property type="match status" value="1"/>
</dbReference>
<dbReference type="PANTHER" id="PTHR10851">
    <property type="entry name" value="PYRIDOXINE-5-PHOSPHATE OXIDASE"/>
    <property type="match status" value="1"/>
</dbReference>
<dbReference type="Pfam" id="PF01243">
    <property type="entry name" value="PNPOx_N"/>
    <property type="match status" value="1"/>
</dbReference>
<comment type="caution">
    <text evidence="9">The sequence shown here is derived from an EMBL/GenBank/DDBJ whole genome shotgun (WGS) entry which is preliminary data.</text>
</comment>
<dbReference type="Pfam" id="PF10590">
    <property type="entry name" value="PNP_phzG_C"/>
    <property type="match status" value="1"/>
</dbReference>
<dbReference type="GO" id="GO:0010181">
    <property type="term" value="F:FMN binding"/>
    <property type="evidence" value="ECO:0007669"/>
    <property type="project" value="UniProtKB-UniRule"/>
</dbReference>
<proteinExistence type="inferred from homology"/>
<evidence type="ECO:0000313" key="9">
    <source>
        <dbReference type="EMBL" id="ROZ63248.1"/>
    </source>
</evidence>
<accession>A0A3N4A3V5</accession>
<keyword evidence="3 6" id="KW-0288">FMN</keyword>
<feature type="binding site" evidence="6">
    <location>
        <position position="206"/>
    </location>
    <ligand>
        <name>FMN</name>
        <dbReference type="ChEBI" id="CHEBI:58210"/>
    </ligand>
</feature>
<evidence type="ECO:0000256" key="6">
    <source>
        <dbReference type="PIRSR" id="PIRSR000190-2"/>
    </source>
</evidence>
<evidence type="ECO:0000256" key="5">
    <source>
        <dbReference type="NCBIfam" id="TIGR00558"/>
    </source>
</evidence>
<dbReference type="InterPro" id="IPR011576">
    <property type="entry name" value="Pyridox_Oxase_N"/>
</dbReference>
<evidence type="ECO:0000313" key="10">
    <source>
        <dbReference type="Proteomes" id="UP000270616"/>
    </source>
</evidence>
<dbReference type="EC" id="1.4.3.5" evidence="5"/>
<dbReference type="EMBL" id="RKMF01000007">
    <property type="protein sequence ID" value="ROZ63248.1"/>
    <property type="molecule type" value="Genomic_DNA"/>
</dbReference>
<dbReference type="InterPro" id="IPR012349">
    <property type="entry name" value="Split_barrel_FMN-bd"/>
</dbReference>
<keyword evidence="10" id="KW-1185">Reference proteome</keyword>
<dbReference type="OrthoDB" id="9780392at2"/>